<sequence>MSSYFTPISTRLDPDQRLHCARRQLVAENILDTMAANGTGPDDTSIGYLQRYIDDESSLGQAVGRIIDHLAHTSASAQPLAHHGAY</sequence>
<dbReference type="EMBL" id="JBHTEK010000001">
    <property type="protein sequence ID" value="MFC7666810.1"/>
    <property type="molecule type" value="Genomic_DNA"/>
</dbReference>
<keyword evidence="2" id="KW-1185">Reference proteome</keyword>
<proteinExistence type="predicted"/>
<reference evidence="2" key="1">
    <citation type="journal article" date="2019" name="Int. J. Syst. Evol. Microbiol.">
        <title>The Global Catalogue of Microorganisms (GCM) 10K type strain sequencing project: providing services to taxonomists for standard genome sequencing and annotation.</title>
        <authorList>
            <consortium name="The Broad Institute Genomics Platform"/>
            <consortium name="The Broad Institute Genome Sequencing Center for Infectious Disease"/>
            <person name="Wu L."/>
            <person name="Ma J."/>
        </authorList>
    </citation>
    <scope>NUCLEOTIDE SEQUENCE [LARGE SCALE GENOMIC DNA]</scope>
    <source>
        <strain evidence="2">JCM 19635</strain>
    </source>
</reference>
<protein>
    <submittedName>
        <fullName evidence="1">Uncharacterized protein</fullName>
    </submittedName>
</protein>
<dbReference type="RefSeq" id="WP_380200823.1">
    <property type="nucleotide sequence ID" value="NZ_JBHTEK010000001.1"/>
</dbReference>
<accession>A0ABW2U0G9</accession>
<organism evidence="1 2">
    <name type="scientific">Hymenobacter humi</name>
    <dbReference type="NCBI Taxonomy" id="1411620"/>
    <lineage>
        <taxon>Bacteria</taxon>
        <taxon>Pseudomonadati</taxon>
        <taxon>Bacteroidota</taxon>
        <taxon>Cytophagia</taxon>
        <taxon>Cytophagales</taxon>
        <taxon>Hymenobacteraceae</taxon>
        <taxon>Hymenobacter</taxon>
    </lineage>
</organism>
<gene>
    <name evidence="1" type="ORF">ACFQT0_04790</name>
</gene>
<name>A0ABW2U0G9_9BACT</name>
<evidence type="ECO:0000313" key="1">
    <source>
        <dbReference type="EMBL" id="MFC7666810.1"/>
    </source>
</evidence>
<evidence type="ECO:0000313" key="2">
    <source>
        <dbReference type="Proteomes" id="UP001596513"/>
    </source>
</evidence>
<comment type="caution">
    <text evidence="1">The sequence shown here is derived from an EMBL/GenBank/DDBJ whole genome shotgun (WGS) entry which is preliminary data.</text>
</comment>
<dbReference type="Proteomes" id="UP001596513">
    <property type="component" value="Unassembled WGS sequence"/>
</dbReference>